<keyword evidence="1" id="KW-0479">Metal-binding</keyword>
<keyword evidence="4 5" id="KW-0238">DNA-binding</keyword>
<reference evidence="7" key="2">
    <citation type="submission" date="2025-08" db="UniProtKB">
        <authorList>
            <consortium name="Ensembl"/>
        </authorList>
    </citation>
    <scope>IDENTIFICATION</scope>
</reference>
<evidence type="ECO:0000256" key="4">
    <source>
        <dbReference type="ARBA" id="ARBA00023125"/>
    </source>
</evidence>
<reference evidence="7" key="3">
    <citation type="submission" date="2025-09" db="UniProtKB">
        <authorList>
            <consortium name="Ensembl"/>
        </authorList>
    </citation>
    <scope>IDENTIFICATION</scope>
</reference>
<name>A0A3P9AUT4_9CICH</name>
<dbReference type="GO" id="GO:0003677">
    <property type="term" value="F:DNA binding"/>
    <property type="evidence" value="ECO:0007669"/>
    <property type="project" value="UniProtKB-UniRule"/>
</dbReference>
<keyword evidence="3" id="KW-0862">Zinc</keyword>
<dbReference type="SMART" id="SM00980">
    <property type="entry name" value="THAP"/>
    <property type="match status" value="1"/>
</dbReference>
<dbReference type="InterPro" id="IPR006612">
    <property type="entry name" value="THAP_Znf"/>
</dbReference>
<dbReference type="GeneTree" id="ENSGT00940000176877"/>
<keyword evidence="2 5" id="KW-0863">Zinc-finger</keyword>
<dbReference type="Proteomes" id="UP000265160">
    <property type="component" value="LG3"/>
</dbReference>
<evidence type="ECO:0000313" key="8">
    <source>
        <dbReference type="Proteomes" id="UP000265160"/>
    </source>
</evidence>
<reference evidence="7 8" key="1">
    <citation type="journal article" date="2014" name="Nature">
        <title>The genomic substrate for adaptive radiation in African cichlid fish.</title>
        <authorList>
            <person name="Brawand D."/>
            <person name="Wagner C.E."/>
            <person name="Li Y.I."/>
            <person name="Malinsky M."/>
            <person name="Keller I."/>
            <person name="Fan S."/>
            <person name="Simakov O."/>
            <person name="Ng A.Y."/>
            <person name="Lim Z.W."/>
            <person name="Bezault E."/>
            <person name="Turner-Maier J."/>
            <person name="Johnson J."/>
            <person name="Alcazar R."/>
            <person name="Noh H.J."/>
            <person name="Russell P."/>
            <person name="Aken B."/>
            <person name="Alfoldi J."/>
            <person name="Amemiya C."/>
            <person name="Azzouzi N."/>
            <person name="Baroiller J.F."/>
            <person name="Barloy-Hubler F."/>
            <person name="Berlin A."/>
            <person name="Bloomquist R."/>
            <person name="Carleton K.L."/>
            <person name="Conte M.A."/>
            <person name="D'Cotta H."/>
            <person name="Eshel O."/>
            <person name="Gaffney L."/>
            <person name="Galibert F."/>
            <person name="Gante H.F."/>
            <person name="Gnerre S."/>
            <person name="Greuter L."/>
            <person name="Guyon R."/>
            <person name="Haddad N.S."/>
            <person name="Haerty W."/>
            <person name="Harris R.M."/>
            <person name="Hofmann H.A."/>
            <person name="Hourlier T."/>
            <person name="Hulata G."/>
            <person name="Jaffe D.B."/>
            <person name="Lara M."/>
            <person name="Lee A.P."/>
            <person name="MacCallum I."/>
            <person name="Mwaiko S."/>
            <person name="Nikaido M."/>
            <person name="Nishihara H."/>
            <person name="Ozouf-Costaz C."/>
            <person name="Penman D.J."/>
            <person name="Przybylski D."/>
            <person name="Rakotomanga M."/>
            <person name="Renn S.C.P."/>
            <person name="Ribeiro F.J."/>
            <person name="Ron M."/>
            <person name="Salzburger W."/>
            <person name="Sanchez-Pulido L."/>
            <person name="Santos M.E."/>
            <person name="Searle S."/>
            <person name="Sharpe T."/>
            <person name="Swofford R."/>
            <person name="Tan F.J."/>
            <person name="Williams L."/>
            <person name="Young S."/>
            <person name="Yin S."/>
            <person name="Okada N."/>
            <person name="Kocher T.D."/>
            <person name="Miska E.A."/>
            <person name="Lander E.S."/>
            <person name="Venkatesh B."/>
            <person name="Fernald R.D."/>
            <person name="Meyer A."/>
            <person name="Ponting C.P."/>
            <person name="Streelman J.T."/>
            <person name="Lindblad-Toh K."/>
            <person name="Seehausen O."/>
            <person name="Di Palma F."/>
        </authorList>
    </citation>
    <scope>NUCLEOTIDE SEQUENCE</scope>
</reference>
<evidence type="ECO:0000256" key="3">
    <source>
        <dbReference type="ARBA" id="ARBA00022833"/>
    </source>
</evidence>
<dbReference type="SUPFAM" id="SSF57716">
    <property type="entry name" value="Glucocorticoid receptor-like (DNA-binding domain)"/>
    <property type="match status" value="1"/>
</dbReference>
<proteinExistence type="predicted"/>
<evidence type="ECO:0000259" key="6">
    <source>
        <dbReference type="PROSITE" id="PS50950"/>
    </source>
</evidence>
<keyword evidence="8" id="KW-1185">Reference proteome</keyword>
<protein>
    <recommendedName>
        <fullName evidence="6">THAP-type domain-containing protein</fullName>
    </recommendedName>
</protein>
<dbReference type="PROSITE" id="PS50950">
    <property type="entry name" value="ZF_THAP"/>
    <property type="match status" value="1"/>
</dbReference>
<dbReference type="Ensembl" id="ENSMZET00005001541.1">
    <property type="protein sequence ID" value="ENSMZEP00005001451.1"/>
    <property type="gene ID" value="ENSMZEG00005001208.1"/>
</dbReference>
<organism evidence="7 8">
    <name type="scientific">Maylandia zebra</name>
    <name type="common">zebra mbuna</name>
    <dbReference type="NCBI Taxonomy" id="106582"/>
    <lineage>
        <taxon>Eukaryota</taxon>
        <taxon>Metazoa</taxon>
        <taxon>Chordata</taxon>
        <taxon>Craniata</taxon>
        <taxon>Vertebrata</taxon>
        <taxon>Euteleostomi</taxon>
        <taxon>Actinopterygii</taxon>
        <taxon>Neopterygii</taxon>
        <taxon>Teleostei</taxon>
        <taxon>Neoteleostei</taxon>
        <taxon>Acanthomorphata</taxon>
        <taxon>Ovalentaria</taxon>
        <taxon>Cichlomorphae</taxon>
        <taxon>Cichliformes</taxon>
        <taxon>Cichlidae</taxon>
        <taxon>African cichlids</taxon>
        <taxon>Pseudocrenilabrinae</taxon>
        <taxon>Haplochromini</taxon>
        <taxon>Maylandia</taxon>
        <taxon>Maylandia zebra complex</taxon>
    </lineage>
</organism>
<evidence type="ECO:0000256" key="2">
    <source>
        <dbReference type="ARBA" id="ARBA00022771"/>
    </source>
</evidence>
<evidence type="ECO:0000256" key="5">
    <source>
        <dbReference type="PROSITE-ProRule" id="PRU00309"/>
    </source>
</evidence>
<sequence length="109" mass="12100">MVRTCCAVGCKVRSHDRQGNKVENGLSFHSFPTWKQHEAAHVSDVTKRRRLVWIAAVRPADIQFSSISKYLLVCSRHFHSGKWSGPGLAISLPSNHCPSPPVSPDLHTS</sequence>
<feature type="domain" description="THAP-type" evidence="6">
    <location>
        <begin position="1"/>
        <end position="101"/>
    </location>
</feature>
<dbReference type="Pfam" id="PF05485">
    <property type="entry name" value="THAP"/>
    <property type="match status" value="1"/>
</dbReference>
<accession>A0A3P9AUT4</accession>
<dbReference type="GO" id="GO:0008270">
    <property type="term" value="F:zinc ion binding"/>
    <property type="evidence" value="ECO:0007669"/>
    <property type="project" value="UniProtKB-KW"/>
</dbReference>
<dbReference type="AlphaFoldDB" id="A0A3P9AUT4"/>
<evidence type="ECO:0000256" key="1">
    <source>
        <dbReference type="ARBA" id="ARBA00022723"/>
    </source>
</evidence>
<evidence type="ECO:0000313" key="7">
    <source>
        <dbReference type="Ensembl" id="ENSMZEP00005001451.1"/>
    </source>
</evidence>